<dbReference type="Proteomes" id="UP001193920">
    <property type="component" value="Unassembled WGS sequence"/>
</dbReference>
<gene>
    <name evidence="2" type="ORF">ID854_14945</name>
</gene>
<feature type="region of interest" description="Disordered" evidence="1">
    <location>
        <begin position="1"/>
        <end position="28"/>
    </location>
</feature>
<name>A0AAW3YY48_9GAMM</name>
<dbReference type="RefSeq" id="WP_323869336.1">
    <property type="nucleotide sequence ID" value="NZ_JACXBF010000382.1"/>
</dbReference>
<feature type="compositionally biased region" description="Polar residues" evidence="1">
    <location>
        <begin position="9"/>
        <end position="23"/>
    </location>
</feature>
<organism evidence="2">
    <name type="scientific">Xenorhabdus szentirmaii</name>
    <dbReference type="NCBI Taxonomy" id="290112"/>
    <lineage>
        <taxon>Bacteria</taxon>
        <taxon>Pseudomonadati</taxon>
        <taxon>Pseudomonadota</taxon>
        <taxon>Gammaproteobacteria</taxon>
        <taxon>Enterobacterales</taxon>
        <taxon>Morganellaceae</taxon>
        <taxon>Xenorhabdus</taxon>
    </lineage>
</organism>
<proteinExistence type="predicted"/>
<sequence length="455" mass="50384">MAGKKKTATLPQESPKKTPTVSQPEGAVAPVTNPLDLWYLCEKVNYAIKNPKKRSDGQMMYQRVVTQLIRKDDRAFNYHFPYIGEVGYDMTQSPPKPIMSRRNPNWPSTFPLSKFHAIKKGYGYRLRGLGLSDVEVQRILELLTSGELESLLSPEMRQQHGAAKPLPNELEQLIKGQKGLFRIPDVVRIKNIMLAGKLAFSQENIHTVIEIKFPGDRLTPEQRVAYVDIAGGRMKFRLLETGVCQVDDKRKREWIRDAKKEPVYVPVGLVGARMNSDESQCLRPDVVAYPLLEGDIEQEFQQVQQFLAPHQPARQSGPRFEPVDPAVRIAQERELEKARGKLGAILGAPLFVAGSGAALATAATTTTTAVTGAVAEVEVLIGYIGGQAVRYARTIGTGVAVGSSAAGTYATAEPHPVEPQPVGPKIKPEYEGLSRTMKFLNDPLQPSQDYIYWPD</sequence>
<protein>
    <submittedName>
        <fullName evidence="2">VRR-NUC domain-containing protein</fullName>
    </submittedName>
</protein>
<dbReference type="EMBL" id="JACXBF010000382">
    <property type="protein sequence ID" value="MBD2801707.1"/>
    <property type="molecule type" value="Genomic_DNA"/>
</dbReference>
<accession>A0AAW3YY48</accession>
<comment type="caution">
    <text evidence="2">The sequence shown here is derived from an EMBL/GenBank/DDBJ whole genome shotgun (WGS) entry which is preliminary data.</text>
</comment>
<reference evidence="2" key="1">
    <citation type="submission" date="2020-09" db="EMBL/GenBank/DDBJ databases">
        <authorList>
            <person name="Palma L."/>
            <person name="Caballero P."/>
            <person name="Berry C."/>
            <person name="Del Valle E."/>
        </authorList>
    </citation>
    <scope>NUCLEOTIDE SEQUENCE</scope>
    <source>
        <strain evidence="2">M</strain>
    </source>
</reference>
<evidence type="ECO:0000313" key="2">
    <source>
        <dbReference type="EMBL" id="MBD2801707.1"/>
    </source>
</evidence>
<evidence type="ECO:0000256" key="1">
    <source>
        <dbReference type="SAM" id="MobiDB-lite"/>
    </source>
</evidence>
<dbReference type="AlphaFoldDB" id="A0AAW3YY48"/>
<reference evidence="2" key="2">
    <citation type="journal article" date="2024" name="Toxins">
        <title>Genome Sequence Analysis of Native Xenorhabdus Strains Isolated from Entomopathogenic Nematodes in Argentina.</title>
        <authorList>
            <person name="Palma L."/>
            <person name="Frizzo L."/>
            <person name="Kaiser S."/>
            <person name="Berry C."/>
            <person name="Caballero P."/>
            <person name="Bode H.B."/>
            <person name="Del Valle E.E."/>
        </authorList>
    </citation>
    <scope>NUCLEOTIDE SEQUENCE</scope>
    <source>
        <strain evidence="2">M</strain>
    </source>
</reference>